<comment type="caution">
    <text evidence="3">The sequence shown here is derived from an EMBL/GenBank/DDBJ whole genome shotgun (WGS) entry which is preliminary data.</text>
</comment>
<dbReference type="Pfam" id="PF13020">
    <property type="entry name" value="NOV_C"/>
    <property type="match status" value="1"/>
</dbReference>
<reference evidence="3" key="2">
    <citation type="submission" date="2023-05" db="EMBL/GenBank/DDBJ databases">
        <authorList>
            <consortium name="Lawrence Berkeley National Laboratory"/>
            <person name="Steindorff A."/>
            <person name="Hensen N."/>
            <person name="Bonometti L."/>
            <person name="Westerberg I."/>
            <person name="Brannstrom I.O."/>
            <person name="Guillou S."/>
            <person name="Cros-Aarteil S."/>
            <person name="Calhoun S."/>
            <person name="Haridas S."/>
            <person name="Kuo A."/>
            <person name="Mondo S."/>
            <person name="Pangilinan J."/>
            <person name="Riley R."/>
            <person name="Labutti K."/>
            <person name="Andreopoulos B."/>
            <person name="Lipzen A."/>
            <person name="Chen C."/>
            <person name="Yanf M."/>
            <person name="Daum C."/>
            <person name="Ng V."/>
            <person name="Clum A."/>
            <person name="Ohm R."/>
            <person name="Martin F."/>
            <person name="Silar P."/>
            <person name="Natvig D."/>
            <person name="Lalanne C."/>
            <person name="Gautier V."/>
            <person name="Ament-Velasquez S.L."/>
            <person name="Kruys A."/>
            <person name="Hutchinson M.I."/>
            <person name="Powell A.J."/>
            <person name="Barry K."/>
            <person name="Miller A.N."/>
            <person name="Grigoriev I.V."/>
            <person name="Debuchy R."/>
            <person name="Gladieux P."/>
            <person name="Thoren M.H."/>
            <person name="Johannesson H."/>
        </authorList>
    </citation>
    <scope>NUCLEOTIDE SEQUENCE</scope>
    <source>
        <strain evidence="3">PSN309</strain>
    </source>
</reference>
<feature type="domain" description="Protein NO VEIN C-terminal" evidence="2">
    <location>
        <begin position="388"/>
        <end position="439"/>
    </location>
</feature>
<evidence type="ECO:0000256" key="1">
    <source>
        <dbReference type="SAM" id="SignalP"/>
    </source>
</evidence>
<dbReference type="AlphaFoldDB" id="A0AAN6WLE3"/>
<dbReference type="Proteomes" id="UP001302126">
    <property type="component" value="Unassembled WGS sequence"/>
</dbReference>
<gene>
    <name evidence="3" type="ORF">QBC35DRAFT_393751</name>
</gene>
<keyword evidence="1" id="KW-0732">Signal</keyword>
<keyword evidence="4" id="KW-1185">Reference proteome</keyword>
<evidence type="ECO:0000313" key="3">
    <source>
        <dbReference type="EMBL" id="KAK4183500.1"/>
    </source>
</evidence>
<feature type="chain" id="PRO_5042997205" description="Protein NO VEIN C-terminal domain-containing protein" evidence="1">
    <location>
        <begin position="20"/>
        <end position="473"/>
    </location>
</feature>
<protein>
    <recommendedName>
        <fullName evidence="2">Protein NO VEIN C-terminal domain-containing protein</fullName>
    </recommendedName>
</protein>
<proteinExistence type="predicted"/>
<feature type="non-terminal residue" evidence="3">
    <location>
        <position position="1"/>
    </location>
</feature>
<accession>A0AAN6WLE3</accession>
<dbReference type="InterPro" id="IPR024975">
    <property type="entry name" value="NOV_C"/>
</dbReference>
<evidence type="ECO:0000259" key="2">
    <source>
        <dbReference type="Pfam" id="PF13020"/>
    </source>
</evidence>
<sequence length="473" mass="53358">VSLIANVCFLIGCISPALARDVTSVYRMNVTFLAEGLQKQAFGDARNVTNLLHPVLPTYWHWGMSGICDTYYNNNATRCRRAFPPTQNILTIVEETLRDHLDGDQEQVISGIVSSWNETLSNLDPSVLRDKESQYGGVAKASVALAIIAIIHDCFIPVVYLVTSTGGRIASVGSSLLSIAAGTLAVQFMHDGVHGAVDTGENAGGSVIFLFIAAALRILFSGGDHYLDSTRNWHEESRQWNDEARWRQQELREQHEEYLRTARQQADWWQQARPVAQPDVQRPAPAPAPVPTNTVPATPAGIELLSKKEIGYLGEHHIYNWFADHAIPDWSYDQWTSKLRSFKQKFPAFNKPEKLYADFTYYDRSGRMRDALQAEGVLLPATNENNWRNGTTFHIEVKTTLADWDNIFFVSGNQVGLMQKYERESNHSYILARVYQARGRQIGIKWYLNPWSHHDLIFDGPDEKGDYTVTVIA</sequence>
<name>A0AAN6WLE3_9PEZI</name>
<evidence type="ECO:0000313" key="4">
    <source>
        <dbReference type="Proteomes" id="UP001302126"/>
    </source>
</evidence>
<organism evidence="3 4">
    <name type="scientific">Podospora australis</name>
    <dbReference type="NCBI Taxonomy" id="1536484"/>
    <lineage>
        <taxon>Eukaryota</taxon>
        <taxon>Fungi</taxon>
        <taxon>Dikarya</taxon>
        <taxon>Ascomycota</taxon>
        <taxon>Pezizomycotina</taxon>
        <taxon>Sordariomycetes</taxon>
        <taxon>Sordariomycetidae</taxon>
        <taxon>Sordariales</taxon>
        <taxon>Podosporaceae</taxon>
        <taxon>Podospora</taxon>
    </lineage>
</organism>
<feature type="signal peptide" evidence="1">
    <location>
        <begin position="1"/>
        <end position="19"/>
    </location>
</feature>
<dbReference type="EMBL" id="MU864544">
    <property type="protein sequence ID" value="KAK4183500.1"/>
    <property type="molecule type" value="Genomic_DNA"/>
</dbReference>
<reference evidence="3" key="1">
    <citation type="journal article" date="2023" name="Mol. Phylogenet. Evol.">
        <title>Genome-scale phylogeny and comparative genomics of the fungal order Sordariales.</title>
        <authorList>
            <person name="Hensen N."/>
            <person name="Bonometti L."/>
            <person name="Westerberg I."/>
            <person name="Brannstrom I.O."/>
            <person name="Guillou S."/>
            <person name="Cros-Aarteil S."/>
            <person name="Calhoun S."/>
            <person name="Haridas S."/>
            <person name="Kuo A."/>
            <person name="Mondo S."/>
            <person name="Pangilinan J."/>
            <person name="Riley R."/>
            <person name="LaButti K."/>
            <person name="Andreopoulos B."/>
            <person name="Lipzen A."/>
            <person name="Chen C."/>
            <person name="Yan M."/>
            <person name="Daum C."/>
            <person name="Ng V."/>
            <person name="Clum A."/>
            <person name="Steindorff A."/>
            <person name="Ohm R.A."/>
            <person name="Martin F."/>
            <person name="Silar P."/>
            <person name="Natvig D.O."/>
            <person name="Lalanne C."/>
            <person name="Gautier V."/>
            <person name="Ament-Velasquez S.L."/>
            <person name="Kruys A."/>
            <person name="Hutchinson M.I."/>
            <person name="Powell A.J."/>
            <person name="Barry K."/>
            <person name="Miller A.N."/>
            <person name="Grigoriev I.V."/>
            <person name="Debuchy R."/>
            <person name="Gladieux P."/>
            <person name="Hiltunen Thoren M."/>
            <person name="Johannesson H."/>
        </authorList>
    </citation>
    <scope>NUCLEOTIDE SEQUENCE</scope>
    <source>
        <strain evidence="3">PSN309</strain>
    </source>
</reference>